<name>A0A132AF42_SARSC</name>
<dbReference type="VEuPathDB" id="VectorBase:SSCA008439"/>
<sequence length="67" mass="8165">MNFGNLIYSQFDLRRKGLNEFGVYHEDFLSLLSTFLSRLCNYRHHRQTKVYYKKKHQNLIANVQEQL</sequence>
<evidence type="ECO:0000313" key="1">
    <source>
        <dbReference type="EMBL" id="KPM09604.1"/>
    </source>
</evidence>
<reference evidence="1 2" key="1">
    <citation type="journal article" date="2015" name="Parasit. Vectors">
        <title>Draft genome of the scabies mite.</title>
        <authorList>
            <person name="Rider S.D.Jr."/>
            <person name="Morgan M.S."/>
            <person name="Arlian L.G."/>
        </authorList>
    </citation>
    <scope>NUCLEOTIDE SEQUENCE [LARGE SCALE GENOMIC DNA]</scope>
    <source>
        <strain evidence="1">Arlian Lab</strain>
    </source>
</reference>
<dbReference type="EMBL" id="JXLN01013781">
    <property type="protein sequence ID" value="KPM09604.1"/>
    <property type="molecule type" value="Genomic_DNA"/>
</dbReference>
<comment type="caution">
    <text evidence="1">The sequence shown here is derived from an EMBL/GenBank/DDBJ whole genome shotgun (WGS) entry which is preliminary data.</text>
</comment>
<evidence type="ECO:0000313" key="2">
    <source>
        <dbReference type="Proteomes" id="UP000616769"/>
    </source>
</evidence>
<organism evidence="1 2">
    <name type="scientific">Sarcoptes scabiei</name>
    <name type="common">Itch mite</name>
    <name type="synonym">Acarus scabiei</name>
    <dbReference type="NCBI Taxonomy" id="52283"/>
    <lineage>
        <taxon>Eukaryota</taxon>
        <taxon>Metazoa</taxon>
        <taxon>Ecdysozoa</taxon>
        <taxon>Arthropoda</taxon>
        <taxon>Chelicerata</taxon>
        <taxon>Arachnida</taxon>
        <taxon>Acari</taxon>
        <taxon>Acariformes</taxon>
        <taxon>Sarcoptiformes</taxon>
        <taxon>Astigmata</taxon>
        <taxon>Psoroptidia</taxon>
        <taxon>Sarcoptoidea</taxon>
        <taxon>Sarcoptidae</taxon>
        <taxon>Sarcoptinae</taxon>
        <taxon>Sarcoptes</taxon>
    </lineage>
</organism>
<dbReference type="Proteomes" id="UP000616769">
    <property type="component" value="Unassembled WGS sequence"/>
</dbReference>
<protein>
    <submittedName>
        <fullName evidence="1">Uncharacterized protein</fullName>
    </submittedName>
</protein>
<accession>A0A132AF42</accession>
<gene>
    <name evidence="1" type="ORF">QR98_0081430</name>
</gene>
<dbReference type="AlphaFoldDB" id="A0A132AF42"/>
<proteinExistence type="predicted"/>